<gene>
    <name evidence="2" type="ORF">EKO27_g7245</name>
</gene>
<comment type="caution">
    <text evidence="2">The sequence shown here is derived from an EMBL/GenBank/DDBJ whole genome shotgun (WGS) entry which is preliminary data.</text>
</comment>
<dbReference type="Gene3D" id="3.40.630.30">
    <property type="match status" value="1"/>
</dbReference>
<evidence type="ECO:0000259" key="1">
    <source>
        <dbReference type="PROSITE" id="PS51186"/>
    </source>
</evidence>
<dbReference type="Pfam" id="PF00583">
    <property type="entry name" value="Acetyltransf_1"/>
    <property type="match status" value="1"/>
</dbReference>
<organism evidence="2 3">
    <name type="scientific">Xylaria grammica</name>
    <dbReference type="NCBI Taxonomy" id="363999"/>
    <lineage>
        <taxon>Eukaryota</taxon>
        <taxon>Fungi</taxon>
        <taxon>Dikarya</taxon>
        <taxon>Ascomycota</taxon>
        <taxon>Pezizomycotina</taxon>
        <taxon>Sordariomycetes</taxon>
        <taxon>Xylariomycetidae</taxon>
        <taxon>Xylariales</taxon>
        <taxon>Xylariaceae</taxon>
        <taxon>Xylaria</taxon>
    </lineage>
</organism>
<feature type="domain" description="N-acetyltransferase" evidence="1">
    <location>
        <begin position="3"/>
        <end position="207"/>
    </location>
</feature>
<dbReference type="InterPro" id="IPR000182">
    <property type="entry name" value="GNAT_dom"/>
</dbReference>
<sequence>MMLRLHELTTDDEFKSVVELEHEAYSKPFNGVWEVLKGSSPEECCVRQLSWHRNDPSSHWVYITDESSGDVVGAAQWNIYKENPYANGPPELKAYWLPEGPLKQVSDQLLGGWVEKRPRYMSKPHLLISYCFVHSAHRRRGVATLMLKWGTERADKLGLESYVESTEIARTTYEKHGFELVEDLYMDASIGNANEELNAVRKKLECPIHGFLLKRNPVSR</sequence>
<dbReference type="InterPro" id="IPR052523">
    <property type="entry name" value="Trichothecene_AcTrans"/>
</dbReference>
<evidence type="ECO:0000313" key="2">
    <source>
        <dbReference type="EMBL" id="RWA07852.1"/>
    </source>
</evidence>
<reference evidence="2 3" key="1">
    <citation type="submission" date="2018-12" db="EMBL/GenBank/DDBJ databases">
        <title>Draft genome sequence of Xylaria grammica IHI A82.</title>
        <authorList>
            <person name="Buettner E."/>
            <person name="Kellner H."/>
        </authorList>
    </citation>
    <scope>NUCLEOTIDE SEQUENCE [LARGE SCALE GENOMIC DNA]</scope>
    <source>
        <strain evidence="2 3">IHI A82</strain>
    </source>
</reference>
<dbReference type="PROSITE" id="PS51186">
    <property type="entry name" value="GNAT"/>
    <property type="match status" value="1"/>
</dbReference>
<dbReference type="STRING" id="363999.A0A439D072"/>
<dbReference type="CDD" id="cd04301">
    <property type="entry name" value="NAT_SF"/>
    <property type="match status" value="1"/>
</dbReference>
<accession>A0A439D072</accession>
<dbReference type="EMBL" id="RYZI01000232">
    <property type="protein sequence ID" value="RWA07852.1"/>
    <property type="molecule type" value="Genomic_DNA"/>
</dbReference>
<protein>
    <recommendedName>
        <fullName evidence="1">N-acetyltransferase domain-containing protein</fullName>
    </recommendedName>
</protein>
<dbReference type="PANTHER" id="PTHR42791">
    <property type="entry name" value="GNAT FAMILY ACETYLTRANSFERASE"/>
    <property type="match status" value="1"/>
</dbReference>
<dbReference type="AlphaFoldDB" id="A0A439D072"/>
<name>A0A439D072_9PEZI</name>
<proteinExistence type="predicted"/>
<dbReference type="SUPFAM" id="SSF55729">
    <property type="entry name" value="Acyl-CoA N-acyltransferases (Nat)"/>
    <property type="match status" value="1"/>
</dbReference>
<evidence type="ECO:0000313" key="3">
    <source>
        <dbReference type="Proteomes" id="UP000286045"/>
    </source>
</evidence>
<dbReference type="PANTHER" id="PTHR42791:SF5">
    <property type="entry name" value="HYPOTHETICAL ACETYLTRANSFERASE (EUROFUNG)"/>
    <property type="match status" value="1"/>
</dbReference>
<dbReference type="Proteomes" id="UP000286045">
    <property type="component" value="Unassembled WGS sequence"/>
</dbReference>
<dbReference type="GO" id="GO:0016747">
    <property type="term" value="F:acyltransferase activity, transferring groups other than amino-acyl groups"/>
    <property type="evidence" value="ECO:0007669"/>
    <property type="project" value="InterPro"/>
</dbReference>
<dbReference type="InterPro" id="IPR016181">
    <property type="entry name" value="Acyl_CoA_acyltransferase"/>
</dbReference>
<keyword evidence="3" id="KW-1185">Reference proteome</keyword>